<organism evidence="1 2">
    <name type="scientific">Opisthorchis viverrini</name>
    <name type="common">Southeast Asian liver fluke</name>
    <dbReference type="NCBI Taxonomy" id="6198"/>
    <lineage>
        <taxon>Eukaryota</taxon>
        <taxon>Metazoa</taxon>
        <taxon>Spiralia</taxon>
        <taxon>Lophotrochozoa</taxon>
        <taxon>Platyhelminthes</taxon>
        <taxon>Trematoda</taxon>
        <taxon>Digenea</taxon>
        <taxon>Opisthorchiida</taxon>
        <taxon>Opisthorchiata</taxon>
        <taxon>Opisthorchiidae</taxon>
        <taxon>Opisthorchis</taxon>
    </lineage>
</organism>
<dbReference type="AlphaFoldDB" id="A0A1S8WUL3"/>
<dbReference type="EMBL" id="KV894691">
    <property type="protein sequence ID" value="OON17943.1"/>
    <property type="molecule type" value="Genomic_DNA"/>
</dbReference>
<evidence type="ECO:0000313" key="1">
    <source>
        <dbReference type="EMBL" id="OON17943.1"/>
    </source>
</evidence>
<proteinExistence type="predicted"/>
<evidence type="ECO:0000313" key="2">
    <source>
        <dbReference type="Proteomes" id="UP000243686"/>
    </source>
</evidence>
<gene>
    <name evidence="1" type="ORF">X801_06210</name>
</gene>
<sequence>MLGNQTYQFNSYNCMGADSGQLIQTQVGRAQQDQECPDSIPDFRNPCDQPWLTYNTFLKVLTELYRGSINSTGGHVSRSSNEP</sequence>
<protein>
    <submittedName>
        <fullName evidence="1">Uncharacterized protein</fullName>
    </submittedName>
</protein>
<dbReference type="Proteomes" id="UP000243686">
    <property type="component" value="Unassembled WGS sequence"/>
</dbReference>
<reference evidence="1 2" key="1">
    <citation type="submission" date="2015-03" db="EMBL/GenBank/DDBJ databases">
        <title>Draft genome of the nematode, Opisthorchis viverrini.</title>
        <authorList>
            <person name="Mitreva M."/>
        </authorList>
    </citation>
    <scope>NUCLEOTIDE SEQUENCE [LARGE SCALE GENOMIC DNA]</scope>
    <source>
        <strain evidence="1">Khon Kaen</strain>
    </source>
</reference>
<accession>A0A1S8WUL3</accession>
<name>A0A1S8WUL3_OPIVI</name>
<feature type="non-terminal residue" evidence="1">
    <location>
        <position position="83"/>
    </location>
</feature>
<keyword evidence="2" id="KW-1185">Reference proteome</keyword>